<dbReference type="PANTHER" id="PTHR43280">
    <property type="entry name" value="ARAC-FAMILY TRANSCRIPTIONAL REGULATOR"/>
    <property type="match status" value="1"/>
</dbReference>
<dbReference type="SUPFAM" id="SSF51215">
    <property type="entry name" value="Regulatory protein AraC"/>
    <property type="match status" value="1"/>
</dbReference>
<proteinExistence type="predicted"/>
<dbReference type="PRINTS" id="PR00032">
    <property type="entry name" value="HTHARAC"/>
</dbReference>
<dbReference type="InterPro" id="IPR037923">
    <property type="entry name" value="HTH-like"/>
</dbReference>
<organism evidence="5 6">
    <name type="scientific">Paenibacillus lycopersici</name>
    <dbReference type="NCBI Taxonomy" id="2704462"/>
    <lineage>
        <taxon>Bacteria</taxon>
        <taxon>Bacillati</taxon>
        <taxon>Bacillota</taxon>
        <taxon>Bacilli</taxon>
        <taxon>Bacillales</taxon>
        <taxon>Paenibacillaceae</taxon>
        <taxon>Paenibacillus</taxon>
    </lineage>
</organism>
<protein>
    <submittedName>
        <fullName evidence="5">Helix-turn-helix transcriptional regulator</fullName>
    </submittedName>
</protein>
<evidence type="ECO:0000256" key="3">
    <source>
        <dbReference type="ARBA" id="ARBA00023163"/>
    </source>
</evidence>
<dbReference type="Gene3D" id="2.60.120.10">
    <property type="entry name" value="Jelly Rolls"/>
    <property type="match status" value="1"/>
</dbReference>
<name>A0A6C0G5G9_9BACL</name>
<keyword evidence="1" id="KW-0805">Transcription regulation</keyword>
<dbReference type="KEGG" id="plyc:GXP70_24540"/>
<dbReference type="InterPro" id="IPR018062">
    <property type="entry name" value="HTH_AraC-typ_CS"/>
</dbReference>
<dbReference type="InterPro" id="IPR014710">
    <property type="entry name" value="RmlC-like_jellyroll"/>
</dbReference>
<evidence type="ECO:0000313" key="5">
    <source>
        <dbReference type="EMBL" id="QHT62834.1"/>
    </source>
</evidence>
<evidence type="ECO:0000256" key="2">
    <source>
        <dbReference type="ARBA" id="ARBA00023125"/>
    </source>
</evidence>
<accession>A0A6C0G5G9</accession>
<evidence type="ECO:0000259" key="4">
    <source>
        <dbReference type="PROSITE" id="PS01124"/>
    </source>
</evidence>
<dbReference type="InterPro" id="IPR020449">
    <property type="entry name" value="Tscrpt_reg_AraC-type_HTH"/>
</dbReference>
<dbReference type="AlphaFoldDB" id="A0A6C0G5G9"/>
<keyword evidence="3" id="KW-0804">Transcription</keyword>
<dbReference type="InterPro" id="IPR018060">
    <property type="entry name" value="HTH_AraC"/>
</dbReference>
<dbReference type="EMBL" id="CP048209">
    <property type="protein sequence ID" value="QHT62834.1"/>
    <property type="molecule type" value="Genomic_DNA"/>
</dbReference>
<keyword evidence="2" id="KW-0238">DNA-binding</keyword>
<dbReference type="InterPro" id="IPR009057">
    <property type="entry name" value="Homeodomain-like_sf"/>
</dbReference>
<keyword evidence="6" id="KW-1185">Reference proteome</keyword>
<dbReference type="Gene3D" id="1.10.10.60">
    <property type="entry name" value="Homeodomain-like"/>
    <property type="match status" value="2"/>
</dbReference>
<dbReference type="Pfam" id="PF12833">
    <property type="entry name" value="HTH_18"/>
    <property type="match status" value="1"/>
</dbReference>
<dbReference type="SUPFAM" id="SSF46689">
    <property type="entry name" value="Homeodomain-like"/>
    <property type="match status" value="1"/>
</dbReference>
<evidence type="ECO:0000256" key="1">
    <source>
        <dbReference type="ARBA" id="ARBA00023015"/>
    </source>
</evidence>
<dbReference type="Proteomes" id="UP000476064">
    <property type="component" value="Chromosome"/>
</dbReference>
<dbReference type="GO" id="GO:0003700">
    <property type="term" value="F:DNA-binding transcription factor activity"/>
    <property type="evidence" value="ECO:0007669"/>
    <property type="project" value="InterPro"/>
</dbReference>
<sequence length="304" mass="35354">MDTGKQRREWTEMYQVHLEANKLPLVQKIGATTTHDEWIHPDRTTDYHVFIYIVQGRMQVIEEDVEYVLKEGDMLFLCKGLHHWGTANRTVAGTRSIWIHFLGGTTRQSDESSIVSALQGRHPDPLFTTEDYRIDLPLPKHMTSLSPVPIEKMLHEIVSLYESKSPLRHVQLSVKTMELFLSLVQQSSERPHTGKSEALIQNLVHFLEQHSDRALDTQEIRKQFPYNYHYLATLFKQLIGTSISQYHEQLRIHRAAELLTSTTLNVSEVGRQAGFDSLYYFSRVFRKVMGESPSQYIKRVYRTP</sequence>
<gene>
    <name evidence="5" type="ORF">GXP70_24540</name>
</gene>
<evidence type="ECO:0000313" key="6">
    <source>
        <dbReference type="Proteomes" id="UP000476064"/>
    </source>
</evidence>
<dbReference type="InterPro" id="IPR003313">
    <property type="entry name" value="AraC-bd"/>
</dbReference>
<feature type="domain" description="HTH araC/xylS-type" evidence="4">
    <location>
        <begin position="201"/>
        <end position="299"/>
    </location>
</feature>
<dbReference type="PROSITE" id="PS00041">
    <property type="entry name" value="HTH_ARAC_FAMILY_1"/>
    <property type="match status" value="1"/>
</dbReference>
<reference evidence="5 6" key="1">
    <citation type="submission" date="2020-01" db="EMBL/GenBank/DDBJ databases">
        <title>Paenibacillus sp. nov., isolated from tomato rhizosphere.</title>
        <authorList>
            <person name="Weon H.-Y."/>
            <person name="Lee S.A."/>
        </authorList>
    </citation>
    <scope>NUCLEOTIDE SEQUENCE [LARGE SCALE GENOMIC DNA]</scope>
    <source>
        <strain evidence="5 6">12200R-189</strain>
    </source>
</reference>
<dbReference type="PROSITE" id="PS01124">
    <property type="entry name" value="HTH_ARAC_FAMILY_2"/>
    <property type="match status" value="1"/>
</dbReference>
<dbReference type="RefSeq" id="WP_162359265.1">
    <property type="nucleotide sequence ID" value="NZ_CP048209.1"/>
</dbReference>
<dbReference type="PANTHER" id="PTHR43280:SF2">
    <property type="entry name" value="HTH-TYPE TRANSCRIPTIONAL REGULATOR EXSA"/>
    <property type="match status" value="1"/>
</dbReference>
<dbReference type="GO" id="GO:0043565">
    <property type="term" value="F:sequence-specific DNA binding"/>
    <property type="evidence" value="ECO:0007669"/>
    <property type="project" value="InterPro"/>
</dbReference>
<dbReference type="SMART" id="SM00342">
    <property type="entry name" value="HTH_ARAC"/>
    <property type="match status" value="1"/>
</dbReference>
<dbReference type="Pfam" id="PF02311">
    <property type="entry name" value="AraC_binding"/>
    <property type="match status" value="1"/>
</dbReference>